<dbReference type="AlphaFoldDB" id="A0A6J8C346"/>
<evidence type="ECO:0000256" key="1">
    <source>
        <dbReference type="SAM" id="Phobius"/>
    </source>
</evidence>
<gene>
    <name evidence="2" type="ORF">MCOR_24631</name>
</gene>
<evidence type="ECO:0000313" key="2">
    <source>
        <dbReference type="EMBL" id="CAC5389469.1"/>
    </source>
</evidence>
<keyword evidence="1" id="KW-0812">Transmembrane</keyword>
<organism evidence="2 3">
    <name type="scientific">Mytilus coruscus</name>
    <name type="common">Sea mussel</name>
    <dbReference type="NCBI Taxonomy" id="42192"/>
    <lineage>
        <taxon>Eukaryota</taxon>
        <taxon>Metazoa</taxon>
        <taxon>Spiralia</taxon>
        <taxon>Lophotrochozoa</taxon>
        <taxon>Mollusca</taxon>
        <taxon>Bivalvia</taxon>
        <taxon>Autobranchia</taxon>
        <taxon>Pteriomorphia</taxon>
        <taxon>Mytilida</taxon>
        <taxon>Mytiloidea</taxon>
        <taxon>Mytilidae</taxon>
        <taxon>Mytilinae</taxon>
        <taxon>Mytilus</taxon>
    </lineage>
</organism>
<dbReference type="EMBL" id="CACVKT020004339">
    <property type="protein sequence ID" value="CAC5389469.1"/>
    <property type="molecule type" value="Genomic_DNA"/>
</dbReference>
<dbReference type="Proteomes" id="UP000507470">
    <property type="component" value="Unassembled WGS sequence"/>
</dbReference>
<dbReference type="PANTHER" id="PTHR47018:SF1">
    <property type="entry name" value="TESMIN_TSO1-LIKE CXC DOMAIN-CONTAINING PROTEIN"/>
    <property type="match status" value="1"/>
</dbReference>
<feature type="transmembrane region" description="Helical" evidence="1">
    <location>
        <begin position="219"/>
        <end position="245"/>
    </location>
</feature>
<dbReference type="PANTHER" id="PTHR47018">
    <property type="entry name" value="CXC DOMAIN-CONTAINING PROTEIN-RELATED"/>
    <property type="match status" value="1"/>
</dbReference>
<accession>A0A6J8C346</accession>
<evidence type="ECO:0000313" key="3">
    <source>
        <dbReference type="Proteomes" id="UP000507470"/>
    </source>
</evidence>
<proteinExistence type="predicted"/>
<sequence length="317" mass="36306">MEIINVTITALSTSWGYQTSELRQAMTIQLVKRLNECARNLNDGKLLTVLGGDVVAQELKYHYCCLTALYNKEKAYRFIIENQNDRELSEEKEFVCMIEHGTDIKSQLRFGASKIDLTMAHLLQYNCYAKYREGAATHIHSKDRETPFAVILHEWLEKVSRIEASDEDNNIKWSAQHASKKRGPVFDGWILRSVHLSANLKGQGRSSENQSFPAALGGVTWWIVFSMRISLFLLHLVIMVIFTAFRNRSFRQYWRPTLLPPDTEPEAGVIIFDGSALINALPPRISKKFEEYAAPEVVPKVQTYSCIYTTVIVFDVY</sequence>
<keyword evidence="3" id="KW-1185">Reference proteome</keyword>
<name>A0A6J8C346_MYTCO</name>
<keyword evidence="1" id="KW-1133">Transmembrane helix</keyword>
<keyword evidence="1" id="KW-0472">Membrane</keyword>
<reference evidence="2 3" key="1">
    <citation type="submission" date="2020-06" db="EMBL/GenBank/DDBJ databases">
        <authorList>
            <person name="Li R."/>
            <person name="Bekaert M."/>
        </authorList>
    </citation>
    <scope>NUCLEOTIDE SEQUENCE [LARGE SCALE GENOMIC DNA]</scope>
    <source>
        <strain evidence="3">wild</strain>
    </source>
</reference>
<protein>
    <submittedName>
        <fullName evidence="2">Uncharacterized protein</fullName>
    </submittedName>
</protein>